<dbReference type="OMA" id="FARRCCK"/>
<evidence type="ECO:0000313" key="8">
    <source>
        <dbReference type="Proteomes" id="UP000075243"/>
    </source>
</evidence>
<evidence type="ECO:0000259" key="6">
    <source>
        <dbReference type="PROSITE" id="PS50863"/>
    </source>
</evidence>
<dbReference type="Proteomes" id="UP000075243">
    <property type="component" value="Unassembled WGS sequence"/>
</dbReference>
<dbReference type="STRING" id="3821.A0A151QXG3"/>
<keyword evidence="8" id="KW-1185">Reference proteome</keyword>
<feature type="domain" description="TF-B3" evidence="6">
    <location>
        <begin position="1"/>
        <end position="85"/>
    </location>
</feature>
<evidence type="ECO:0000313" key="7">
    <source>
        <dbReference type="EMBL" id="KYP34932.1"/>
    </source>
</evidence>
<dbReference type="PANTHER" id="PTHR31920:SF135">
    <property type="entry name" value="B3 DOMAIN-CONTAINING PROTEIN OS03G0621600-RELATED"/>
    <property type="match status" value="1"/>
</dbReference>
<keyword evidence="3" id="KW-0238">DNA-binding</keyword>
<keyword evidence="2" id="KW-0805">Transcription regulation</keyword>
<dbReference type="GO" id="GO:0005634">
    <property type="term" value="C:nucleus"/>
    <property type="evidence" value="ECO:0007669"/>
    <property type="project" value="UniProtKB-SubCell"/>
</dbReference>
<dbReference type="Gramene" id="C.cajan_40159.t">
    <property type="protein sequence ID" value="C.cajan_40159.t.cds1"/>
    <property type="gene ID" value="C.cajan_40159"/>
</dbReference>
<comment type="subcellular location">
    <subcellularLocation>
        <location evidence="1">Nucleus</location>
    </subcellularLocation>
</comment>
<gene>
    <name evidence="7" type="ORF">KK1_044056</name>
</gene>
<keyword evidence="5" id="KW-0539">Nucleus</keyword>
<dbReference type="CDD" id="cd10017">
    <property type="entry name" value="B3_DNA"/>
    <property type="match status" value="1"/>
</dbReference>
<sequence length="144" mass="16652">MLIENSLQKIPNRFTREYGGNLSNAVFLKPPDGIKWGIYWTKHDADIWFQKGWKEFATYYSLSHGHVLFKYQETCHLKVHIFDRSSLEVSYPFCGTQIEHDNLDYVSNDSVEVLDNSVNVLDEVAPSQKTELKSTIPCPQPLKN</sequence>
<proteinExistence type="predicted"/>
<keyword evidence="4" id="KW-0804">Transcription</keyword>
<dbReference type="Gene3D" id="2.40.330.10">
    <property type="entry name" value="DNA-binding pseudobarrel domain"/>
    <property type="match status" value="1"/>
</dbReference>
<accession>A0A151QXG3</accession>
<protein>
    <submittedName>
        <fullName evidence="7">B3 domain-containing protein At3g18960 family</fullName>
    </submittedName>
</protein>
<evidence type="ECO:0000256" key="5">
    <source>
        <dbReference type="ARBA" id="ARBA00023242"/>
    </source>
</evidence>
<evidence type="ECO:0000256" key="1">
    <source>
        <dbReference type="ARBA" id="ARBA00004123"/>
    </source>
</evidence>
<dbReference type="InterPro" id="IPR003340">
    <property type="entry name" value="B3_DNA-bd"/>
</dbReference>
<dbReference type="InterPro" id="IPR050655">
    <property type="entry name" value="Plant_B3_domain"/>
</dbReference>
<name>A0A151QXG3_CAJCA</name>
<dbReference type="AlphaFoldDB" id="A0A151QXG3"/>
<reference evidence="7" key="1">
    <citation type="journal article" date="2012" name="Nat. Biotechnol.">
        <title>Draft genome sequence of pigeonpea (Cajanus cajan), an orphan legume crop of resource-poor farmers.</title>
        <authorList>
            <person name="Varshney R.K."/>
            <person name="Chen W."/>
            <person name="Li Y."/>
            <person name="Bharti A.K."/>
            <person name="Saxena R.K."/>
            <person name="Schlueter J.A."/>
            <person name="Donoghue M.T."/>
            <person name="Azam S."/>
            <person name="Fan G."/>
            <person name="Whaley A.M."/>
            <person name="Farmer A.D."/>
            <person name="Sheridan J."/>
            <person name="Iwata A."/>
            <person name="Tuteja R."/>
            <person name="Penmetsa R.V."/>
            <person name="Wu W."/>
            <person name="Upadhyaya H.D."/>
            <person name="Yang S.P."/>
            <person name="Shah T."/>
            <person name="Saxena K.B."/>
            <person name="Michael T."/>
            <person name="McCombie W.R."/>
            <person name="Yang B."/>
            <person name="Zhang G."/>
            <person name="Yang H."/>
            <person name="Wang J."/>
            <person name="Spillane C."/>
            <person name="Cook D.R."/>
            <person name="May G.D."/>
            <person name="Xu X."/>
            <person name="Jackson S.A."/>
        </authorList>
    </citation>
    <scope>NUCLEOTIDE SEQUENCE [LARGE SCALE GENOMIC DNA]</scope>
</reference>
<dbReference type="SUPFAM" id="SSF101936">
    <property type="entry name" value="DNA-binding pseudobarrel domain"/>
    <property type="match status" value="1"/>
</dbReference>
<organism evidence="7 8">
    <name type="scientific">Cajanus cajan</name>
    <name type="common">Pigeon pea</name>
    <name type="synonym">Cajanus indicus</name>
    <dbReference type="NCBI Taxonomy" id="3821"/>
    <lineage>
        <taxon>Eukaryota</taxon>
        <taxon>Viridiplantae</taxon>
        <taxon>Streptophyta</taxon>
        <taxon>Embryophyta</taxon>
        <taxon>Tracheophyta</taxon>
        <taxon>Spermatophyta</taxon>
        <taxon>Magnoliopsida</taxon>
        <taxon>eudicotyledons</taxon>
        <taxon>Gunneridae</taxon>
        <taxon>Pentapetalae</taxon>
        <taxon>rosids</taxon>
        <taxon>fabids</taxon>
        <taxon>Fabales</taxon>
        <taxon>Fabaceae</taxon>
        <taxon>Papilionoideae</taxon>
        <taxon>50 kb inversion clade</taxon>
        <taxon>NPAAA clade</taxon>
        <taxon>indigoferoid/millettioid clade</taxon>
        <taxon>Phaseoleae</taxon>
        <taxon>Cajanus</taxon>
    </lineage>
</organism>
<evidence type="ECO:0000256" key="3">
    <source>
        <dbReference type="ARBA" id="ARBA00023125"/>
    </source>
</evidence>
<dbReference type="GO" id="GO:0003677">
    <property type="term" value="F:DNA binding"/>
    <property type="evidence" value="ECO:0007669"/>
    <property type="project" value="UniProtKB-KW"/>
</dbReference>
<dbReference type="InterPro" id="IPR015300">
    <property type="entry name" value="DNA-bd_pseudobarrel_sf"/>
</dbReference>
<dbReference type="Pfam" id="PF02362">
    <property type="entry name" value="B3"/>
    <property type="match status" value="1"/>
</dbReference>
<evidence type="ECO:0000256" key="4">
    <source>
        <dbReference type="ARBA" id="ARBA00023163"/>
    </source>
</evidence>
<dbReference type="PROSITE" id="PS50863">
    <property type="entry name" value="B3"/>
    <property type="match status" value="1"/>
</dbReference>
<dbReference type="EMBL" id="KQ484479">
    <property type="protein sequence ID" value="KYP34932.1"/>
    <property type="molecule type" value="Genomic_DNA"/>
</dbReference>
<dbReference type="PANTHER" id="PTHR31920">
    <property type="entry name" value="B3 DOMAIN-CONTAINING"/>
    <property type="match status" value="1"/>
</dbReference>
<evidence type="ECO:0000256" key="2">
    <source>
        <dbReference type="ARBA" id="ARBA00023015"/>
    </source>
</evidence>
<dbReference type="SMART" id="SM01019">
    <property type="entry name" value="B3"/>
    <property type="match status" value="1"/>
</dbReference>